<evidence type="ECO:0000256" key="1">
    <source>
        <dbReference type="SAM" id="Phobius"/>
    </source>
</evidence>
<keyword evidence="1" id="KW-0472">Membrane</keyword>
<name>A0A914PJ13_9BILA</name>
<dbReference type="AlphaFoldDB" id="A0A914PJ13"/>
<proteinExistence type="predicted"/>
<evidence type="ECO:0000313" key="3">
    <source>
        <dbReference type="WBParaSite" id="PDA_v2.g18372.t1"/>
    </source>
</evidence>
<dbReference type="WBParaSite" id="PDA_v2.g18372.t1">
    <property type="protein sequence ID" value="PDA_v2.g18372.t1"/>
    <property type="gene ID" value="PDA_v2.g18372"/>
</dbReference>
<evidence type="ECO:0000313" key="2">
    <source>
        <dbReference type="Proteomes" id="UP000887578"/>
    </source>
</evidence>
<dbReference type="InterPro" id="IPR019426">
    <property type="entry name" value="7TM_GPCR_serpentine_rcpt_Srv"/>
</dbReference>
<feature type="transmembrane region" description="Helical" evidence="1">
    <location>
        <begin position="75"/>
        <end position="97"/>
    </location>
</feature>
<organism evidence="2 3">
    <name type="scientific">Panagrolaimus davidi</name>
    <dbReference type="NCBI Taxonomy" id="227884"/>
    <lineage>
        <taxon>Eukaryota</taxon>
        <taxon>Metazoa</taxon>
        <taxon>Ecdysozoa</taxon>
        <taxon>Nematoda</taxon>
        <taxon>Chromadorea</taxon>
        <taxon>Rhabditida</taxon>
        <taxon>Tylenchina</taxon>
        <taxon>Panagrolaimomorpha</taxon>
        <taxon>Panagrolaimoidea</taxon>
        <taxon>Panagrolaimidae</taxon>
        <taxon>Panagrolaimus</taxon>
    </lineage>
</organism>
<accession>A0A914PJ13</accession>
<dbReference type="Pfam" id="PF10323">
    <property type="entry name" value="7TM_GPCR_Srv"/>
    <property type="match status" value="1"/>
</dbReference>
<keyword evidence="2" id="KW-1185">Reference proteome</keyword>
<dbReference type="Proteomes" id="UP000887578">
    <property type="component" value="Unplaced"/>
</dbReference>
<keyword evidence="1" id="KW-0812">Transmembrane</keyword>
<reference evidence="3" key="1">
    <citation type="submission" date="2022-11" db="UniProtKB">
        <authorList>
            <consortium name="WormBaseParasite"/>
        </authorList>
    </citation>
    <scope>IDENTIFICATION</scope>
</reference>
<sequence>MIVRLTGHAEYFRLPGGAASGYKEPLAKIYHAFASPAIVITSCSISFILTLVTIVRYRYLLNKYGNTSPLMRREIYLFGQGMVVFCFELLVAAYYIMLIIANTKGIGALTKFAVEYFRWVEDYRSLVNPFSLLFVCKFVRIDFFQFVKQVFGKNVNVVPSSDLVTATI</sequence>
<protein>
    <submittedName>
        <fullName evidence="3">Uncharacterized protein</fullName>
    </submittedName>
</protein>
<feature type="transmembrane region" description="Helical" evidence="1">
    <location>
        <begin position="29"/>
        <end position="54"/>
    </location>
</feature>
<keyword evidence="1" id="KW-1133">Transmembrane helix</keyword>